<evidence type="ECO:0000313" key="1">
    <source>
        <dbReference type="EMBL" id="KUG26298.1"/>
    </source>
</evidence>
<dbReference type="SUPFAM" id="SSF49464">
    <property type="entry name" value="Carboxypeptidase regulatory domain-like"/>
    <property type="match status" value="1"/>
</dbReference>
<name>A0A0W8FZH3_9ZZZZ</name>
<dbReference type="EMBL" id="LNQE01000490">
    <property type="protein sequence ID" value="KUG26298.1"/>
    <property type="molecule type" value="Genomic_DNA"/>
</dbReference>
<organism evidence="1">
    <name type="scientific">hydrocarbon metagenome</name>
    <dbReference type="NCBI Taxonomy" id="938273"/>
    <lineage>
        <taxon>unclassified sequences</taxon>
        <taxon>metagenomes</taxon>
        <taxon>ecological metagenomes</taxon>
    </lineage>
</organism>
<sequence length="308" mass="34648">MFFGCDAPRENPLDPENPNNVFTSLNGVVRTVKVPNEPINGVNVFWPNANVVVQTNSLGNFYIEDLFPKDGYLYFEKTGYSPDSVFVEWNNMKNINIVQQLNSIPKLVSGKLTSSVENRIGFPDVQVYRLIVETIITDEESDVDSVFIKNDELGFRGILSNVSVTVFQNQFAPSQMNLTSIDHIIGKEFDVVAKDAVGKTFVIGKLSVKRIIKELIETIAPSNNEVVQDSVVLNWRRFAPGYPFTYSLGIFTNTIAPELVWEVKDVSSQEIIYKVTGNLLPGSYFWVVWVIDEFGNKARSKPASFIIE</sequence>
<reference evidence="1" key="1">
    <citation type="journal article" date="2015" name="Proc. Natl. Acad. Sci. U.S.A.">
        <title>Networks of energetic and metabolic interactions define dynamics in microbial communities.</title>
        <authorList>
            <person name="Embree M."/>
            <person name="Liu J.K."/>
            <person name="Al-Bassam M.M."/>
            <person name="Zengler K."/>
        </authorList>
    </citation>
    <scope>NUCLEOTIDE SEQUENCE</scope>
</reference>
<dbReference type="AlphaFoldDB" id="A0A0W8FZH3"/>
<accession>A0A0W8FZH3</accession>
<dbReference type="InterPro" id="IPR008969">
    <property type="entry name" value="CarboxyPept-like_regulatory"/>
</dbReference>
<proteinExistence type="predicted"/>
<protein>
    <recommendedName>
        <fullName evidence="2">Carboxypeptidase regulatory-like domain-containing protein</fullName>
    </recommendedName>
</protein>
<comment type="caution">
    <text evidence="1">The sequence shown here is derived from an EMBL/GenBank/DDBJ whole genome shotgun (WGS) entry which is preliminary data.</text>
</comment>
<gene>
    <name evidence="1" type="ORF">ASZ90_003864</name>
</gene>
<evidence type="ECO:0008006" key="2">
    <source>
        <dbReference type="Google" id="ProtNLM"/>
    </source>
</evidence>